<comment type="caution">
    <text evidence="1">The sequence shown here is derived from an EMBL/GenBank/DDBJ whole genome shotgun (WGS) entry which is preliminary data.</text>
</comment>
<keyword evidence="2" id="KW-1185">Reference proteome</keyword>
<accession>A0ACA9QLY6</accession>
<organism evidence="1 2">
    <name type="scientific">Acaulospora colombiana</name>
    <dbReference type="NCBI Taxonomy" id="27376"/>
    <lineage>
        <taxon>Eukaryota</taxon>
        <taxon>Fungi</taxon>
        <taxon>Fungi incertae sedis</taxon>
        <taxon>Mucoromycota</taxon>
        <taxon>Glomeromycotina</taxon>
        <taxon>Glomeromycetes</taxon>
        <taxon>Diversisporales</taxon>
        <taxon>Acaulosporaceae</taxon>
        <taxon>Acaulospora</taxon>
    </lineage>
</organism>
<sequence length="161" mass="18526">NTMPQTNHTPAEDHTTMDKPVMTLPPSLNAHSRLLRETWKTARRLEDAVIHYPESWEPFKQVSIPLGADKERISDLETEISRGSTTSDSSNDPKPRRRRTSPLLATPSSPIQTVIKFYPSVRSSTRLRGQWVLLLALYDPYCTDVWVIGNSEYFDKWAENW</sequence>
<feature type="non-terminal residue" evidence="1">
    <location>
        <position position="161"/>
    </location>
</feature>
<name>A0ACA9QLY6_9GLOM</name>
<evidence type="ECO:0000313" key="1">
    <source>
        <dbReference type="EMBL" id="CAG8757053.1"/>
    </source>
</evidence>
<evidence type="ECO:0000313" key="2">
    <source>
        <dbReference type="Proteomes" id="UP000789525"/>
    </source>
</evidence>
<dbReference type="Proteomes" id="UP000789525">
    <property type="component" value="Unassembled WGS sequence"/>
</dbReference>
<reference evidence="1" key="1">
    <citation type="submission" date="2021-06" db="EMBL/GenBank/DDBJ databases">
        <authorList>
            <person name="Kallberg Y."/>
            <person name="Tangrot J."/>
            <person name="Rosling A."/>
        </authorList>
    </citation>
    <scope>NUCLEOTIDE SEQUENCE</scope>
    <source>
        <strain evidence="1">CL356</strain>
    </source>
</reference>
<gene>
    <name evidence="1" type="ORF">ACOLOM_LOCUS13011</name>
</gene>
<protein>
    <submittedName>
        <fullName evidence="1">3124_t:CDS:1</fullName>
    </submittedName>
</protein>
<dbReference type="EMBL" id="CAJVPT010056604">
    <property type="protein sequence ID" value="CAG8757053.1"/>
    <property type="molecule type" value="Genomic_DNA"/>
</dbReference>
<proteinExistence type="predicted"/>
<feature type="non-terminal residue" evidence="1">
    <location>
        <position position="1"/>
    </location>
</feature>